<proteinExistence type="inferred from homology"/>
<dbReference type="PANTHER" id="PTHR11060:SF0">
    <property type="entry name" value="PROTEIN MEMO1"/>
    <property type="match status" value="1"/>
</dbReference>
<name>A0A7C2ZDK7_9AQUI</name>
<dbReference type="CDD" id="cd07361">
    <property type="entry name" value="MEMO_like"/>
    <property type="match status" value="1"/>
</dbReference>
<dbReference type="NCBIfam" id="TIGR04336">
    <property type="entry name" value="AmmeMemoSam_B"/>
    <property type="match status" value="1"/>
</dbReference>
<comment type="similarity">
    <text evidence="1 2">Belongs to the MEMO1 family.</text>
</comment>
<dbReference type="Pfam" id="PF01875">
    <property type="entry name" value="Memo"/>
    <property type="match status" value="1"/>
</dbReference>
<comment type="caution">
    <text evidence="3">The sequence shown here is derived from an EMBL/GenBank/DDBJ whole genome shotgun (WGS) entry which is preliminary data.</text>
</comment>
<reference evidence="3" key="1">
    <citation type="journal article" date="2020" name="mSystems">
        <title>Genome- and Community-Level Interaction Insights into Carbon Utilization and Element Cycling Functions of Hydrothermarchaeota in Hydrothermal Sediment.</title>
        <authorList>
            <person name="Zhou Z."/>
            <person name="Liu Y."/>
            <person name="Xu W."/>
            <person name="Pan J."/>
            <person name="Luo Z.H."/>
            <person name="Li M."/>
        </authorList>
    </citation>
    <scope>NUCLEOTIDE SEQUENCE [LARGE SCALE GENOMIC DNA]</scope>
    <source>
        <strain evidence="3">SpSt-132</strain>
    </source>
</reference>
<dbReference type="PANTHER" id="PTHR11060">
    <property type="entry name" value="PROTEIN MEMO1"/>
    <property type="match status" value="1"/>
</dbReference>
<dbReference type="InterPro" id="IPR002737">
    <property type="entry name" value="MEMO1_fam"/>
</dbReference>
<organism evidence="3">
    <name type="scientific">Hydrogenobacter sp</name>
    <dbReference type="NCBI Taxonomy" id="2152829"/>
    <lineage>
        <taxon>Bacteria</taxon>
        <taxon>Pseudomonadati</taxon>
        <taxon>Aquificota</taxon>
        <taxon>Aquificia</taxon>
        <taxon>Aquificales</taxon>
        <taxon>Aquificaceae</taxon>
        <taxon>Hydrogenobacter</taxon>
    </lineage>
</organism>
<dbReference type="EMBL" id="DSFP01000024">
    <property type="protein sequence ID" value="HEW45410.1"/>
    <property type="molecule type" value="Genomic_DNA"/>
</dbReference>
<evidence type="ECO:0000256" key="2">
    <source>
        <dbReference type="HAMAP-Rule" id="MF_00055"/>
    </source>
</evidence>
<evidence type="ECO:0000313" key="3">
    <source>
        <dbReference type="EMBL" id="HEW45410.1"/>
    </source>
</evidence>
<evidence type="ECO:0000256" key="1">
    <source>
        <dbReference type="ARBA" id="ARBA00006315"/>
    </source>
</evidence>
<accession>A0A7C2ZDK7</accession>
<dbReference type="AlphaFoldDB" id="A0A7C2ZDK7"/>
<sequence>MRVRKPAVAGYFYPSDKKRLEEYVDRLMGEKVEVEGNLRGLIVPHAGYECSGIVAGKVYALLKNRSYKRVVLVGPSHFVDFNGYSFGSFHAFETPLGRVEVDHLVLKGFPEEAFWDMPHLYEHSLEVQLPFLQRSLRDFLLVPVVYGRVEAKKLKELLDTLCDENTLFVISSDLSHYYADETARRIDAYCHRWILEGKEELKKECEACGKIGIEGALLYAKEKGLKAKLVDYKTSAETCGDDRRVVGYGGYVFTS</sequence>
<dbReference type="Gene3D" id="3.40.830.10">
    <property type="entry name" value="LigB-like"/>
    <property type="match status" value="1"/>
</dbReference>
<dbReference type="HAMAP" id="MF_00055">
    <property type="entry name" value="MEMO1"/>
    <property type="match status" value="1"/>
</dbReference>
<gene>
    <name evidence="3" type="primary">amrB</name>
    <name evidence="3" type="ORF">ENO47_01880</name>
</gene>
<protein>
    <recommendedName>
        <fullName evidence="2">MEMO1 family protein ENO47_01880</fullName>
    </recommendedName>
</protein>